<dbReference type="InterPro" id="IPR028204">
    <property type="entry name" value="Tricorn_C1"/>
</dbReference>
<dbReference type="Gene3D" id="2.30.42.10">
    <property type="match status" value="1"/>
</dbReference>
<dbReference type="CDD" id="cd07562">
    <property type="entry name" value="Peptidase_S41_TRI"/>
    <property type="match status" value="1"/>
</dbReference>
<evidence type="ECO:0000259" key="13">
    <source>
        <dbReference type="Pfam" id="PF14685"/>
    </source>
</evidence>
<keyword evidence="3 7" id="KW-0963">Cytoplasm</keyword>
<dbReference type="InterPro" id="IPR005151">
    <property type="entry name" value="Tail-specific_protease"/>
</dbReference>
<feature type="domain" description="Tricorn protease C1" evidence="12">
    <location>
        <begin position="696"/>
        <end position="753"/>
    </location>
</feature>
<comment type="subcellular location">
    <subcellularLocation>
        <location evidence="1 7">Cytoplasm</location>
    </subcellularLocation>
</comment>
<evidence type="ECO:0000256" key="8">
    <source>
        <dbReference type="PIRSR" id="PIRSR036421-1"/>
    </source>
</evidence>
<dbReference type="Pfam" id="PF26549">
    <property type="entry name" value="Tricorn_N"/>
    <property type="match status" value="1"/>
</dbReference>
<evidence type="ECO:0000256" key="6">
    <source>
        <dbReference type="ARBA" id="ARBA00022825"/>
    </source>
</evidence>
<dbReference type="InterPro" id="IPR036034">
    <property type="entry name" value="PDZ_sf"/>
</dbReference>
<dbReference type="PANTHER" id="PTHR43253:SF1">
    <property type="entry name" value="TRICORN PROTEASE HOMOLOG 2-RELATED"/>
    <property type="match status" value="1"/>
</dbReference>
<keyword evidence="6 7" id="KW-0720">Serine protease</keyword>
<dbReference type="InterPro" id="IPR012393">
    <property type="entry name" value="Tricorn_protease"/>
</dbReference>
<dbReference type="SUPFAM" id="SSF50960">
    <property type="entry name" value="TolB, C-terminal domain"/>
    <property type="match status" value="1"/>
</dbReference>
<name>A0A934WZQ0_9BACT</name>
<dbReference type="EMBL" id="JAEQBW010000005">
    <property type="protein sequence ID" value="MBK6265730.1"/>
    <property type="molecule type" value="Genomic_DNA"/>
</dbReference>
<dbReference type="InterPro" id="IPR029414">
    <property type="entry name" value="Tricorn_PDZ"/>
</dbReference>
<dbReference type="PANTHER" id="PTHR43253">
    <property type="entry name" value="TRICORN PROTEASE HOMOLOG 2-RELATED"/>
    <property type="match status" value="1"/>
</dbReference>
<evidence type="ECO:0000256" key="7">
    <source>
        <dbReference type="PIRNR" id="PIRNR036421"/>
    </source>
</evidence>
<evidence type="ECO:0000256" key="3">
    <source>
        <dbReference type="ARBA" id="ARBA00022490"/>
    </source>
</evidence>
<comment type="function">
    <text evidence="7">Degrades oligopeptides.</text>
</comment>
<feature type="region of interest" description="Disordered" evidence="10">
    <location>
        <begin position="554"/>
        <end position="581"/>
    </location>
</feature>
<dbReference type="Proteomes" id="UP000611723">
    <property type="component" value="Unassembled WGS sequence"/>
</dbReference>
<evidence type="ECO:0000256" key="5">
    <source>
        <dbReference type="ARBA" id="ARBA00022801"/>
    </source>
</evidence>
<sequence>MLPLALLAQNTPEWMRYASISPNGKEIAFSYKGNIYSVSKDVPLAIPISINNSYEYKPIWSPDGKHIAFASDRHGNFDVFLYNSESMKAKRLTFHSANDVPESFTADGQSILFTSGRKMNVENSQFPYGMFSQLYSVNFSGDMPKMQISIPLQAVSVNKDGNKWLYMDLKGYEDYFRKHHTSSIARDIWLYNADDKSHKQLTDFEGEDREAVWANDKEHIYFLSERTGTFNVWKMKPGNSESAIQITKFDTHPVRSLSLSDEGTLCFTYHGEIYTIKEGETPKKVSIQIPYEQEVVTQLEKMSSGATEMALSPNGKEIAFIIRGEVFVTGTESGMTKRITNTPEQERSVHFHPDGKKLIYAAERNGSWNIYETKIKNEDEPYFYASTLLEEKALVANEEETFQPKYSPNGKEVAYLSNRTTLKVLNLASGQSRTVLPGDKNYSYSDGDQYYDWSPDGQWFAVEFLDKKRWVSEVGLVKADGTQEVKNVTESGYSEGAPQWVMEGKALVYYSDREGFRSHGSWGSQGDVYAMYLTKEAYDRAQLSKDEYELLKEQEKEKEKEKKDTEEDKKKKSKKEEQDKNDTIKPVKIEWDNLEDRVEKLTISSSFLSGMVVSPDGEKLYYLASRDNSVDLWELNIREKSTKTIGNFKGGGASMVMDEKGEYIYVMAGGSISQVKTEDGKTKGVSYAAEMYLDADAERAYIFEHMWRQVVRKFYKEDLHGVDWGGMKAAYLPKLAHINNDRDFAELMSELLGELNGSHTGCRYYHRDSKGDQTAALGIYEDLYYTGAGIKIAEIMDKSPLATSGKNISVGSIIRKIDGQTIAAKANYIPLLNHKEGKTVVLEIEDAQSKQTKSVKIKAISLGEENNLRYERWVKSRREATEKLSNGRLGYVHVRGMNSSSFREVYSELLGRYNDKEAVIVDTRFNGGGWLHDDLATLLSGEQYVKLMPRGQHIGSEPQGKWQKPSAVIVGEGNYSDAHFFPVTYRALNIGKIVGMPVPGTTTAVWWESQINPNLVFGIPQVGVTDMEGNYLENQQLEPDVKVKNMPGEMIEGKDSQLAKTVELLLKDLE</sequence>
<feature type="domain" description="Tail specific protease" evidence="11">
    <location>
        <begin position="888"/>
        <end position="1043"/>
    </location>
</feature>
<evidence type="ECO:0000256" key="2">
    <source>
        <dbReference type="ARBA" id="ARBA00008524"/>
    </source>
</evidence>
<evidence type="ECO:0000256" key="10">
    <source>
        <dbReference type="SAM" id="MobiDB-lite"/>
    </source>
</evidence>
<dbReference type="GO" id="GO:0008236">
    <property type="term" value="F:serine-type peptidase activity"/>
    <property type="evidence" value="ECO:0007669"/>
    <property type="project" value="UniProtKB-UniRule"/>
</dbReference>
<dbReference type="Pfam" id="PF14685">
    <property type="entry name" value="PDZ_Tricorn"/>
    <property type="match status" value="1"/>
</dbReference>
<dbReference type="Pfam" id="PF03572">
    <property type="entry name" value="Peptidase_S41"/>
    <property type="match status" value="1"/>
</dbReference>
<dbReference type="SUPFAM" id="SSF52096">
    <property type="entry name" value="ClpP/crotonase"/>
    <property type="match status" value="1"/>
</dbReference>
<feature type="active site" description="Charge relay system" evidence="8">
    <location>
        <position position="759"/>
    </location>
</feature>
<organism evidence="14 15">
    <name type="scientific">Marivirga aurantiaca</name>
    <dbReference type="NCBI Taxonomy" id="2802615"/>
    <lineage>
        <taxon>Bacteria</taxon>
        <taxon>Pseudomonadati</taxon>
        <taxon>Bacteroidota</taxon>
        <taxon>Cytophagia</taxon>
        <taxon>Cytophagales</taxon>
        <taxon>Marivirgaceae</taxon>
        <taxon>Marivirga</taxon>
    </lineage>
</organism>
<dbReference type="EC" id="3.4.21.-" evidence="7"/>
<dbReference type="Gene3D" id="2.120.10.60">
    <property type="entry name" value="Tricorn protease N-terminal domain"/>
    <property type="match status" value="2"/>
</dbReference>
<accession>A0A934WZQ0</accession>
<keyword evidence="5 7" id="KW-0378">Hydrolase</keyword>
<dbReference type="InterPro" id="IPR029045">
    <property type="entry name" value="ClpP/crotonase-like_dom_sf"/>
</dbReference>
<dbReference type="SUPFAM" id="SSF82171">
    <property type="entry name" value="DPP6 N-terminal domain-like"/>
    <property type="match status" value="2"/>
</dbReference>
<evidence type="ECO:0000259" key="11">
    <source>
        <dbReference type="Pfam" id="PF03572"/>
    </source>
</evidence>
<dbReference type="Pfam" id="PF26550">
    <property type="entry name" value="Tricorn_2nd"/>
    <property type="match status" value="1"/>
</dbReference>
<dbReference type="Gene3D" id="2.120.10.30">
    <property type="entry name" value="TolB, C-terminal domain"/>
    <property type="match status" value="1"/>
</dbReference>
<evidence type="ECO:0000256" key="1">
    <source>
        <dbReference type="ARBA" id="ARBA00004496"/>
    </source>
</evidence>
<evidence type="ECO:0000313" key="15">
    <source>
        <dbReference type="Proteomes" id="UP000611723"/>
    </source>
</evidence>
<comment type="similarity">
    <text evidence="2 7">Belongs to the peptidase S41B family.</text>
</comment>
<dbReference type="GO" id="GO:0006508">
    <property type="term" value="P:proteolysis"/>
    <property type="evidence" value="ECO:0007669"/>
    <property type="project" value="UniProtKB-UniRule"/>
</dbReference>
<feature type="active site" description="Nucleophile" evidence="8">
    <location>
        <position position="976"/>
    </location>
</feature>
<feature type="site" description="Transition state stabilizer; via amide nitrogen" evidence="9">
    <location>
        <position position="977"/>
    </location>
</feature>
<evidence type="ECO:0000259" key="12">
    <source>
        <dbReference type="Pfam" id="PF14684"/>
    </source>
</evidence>
<dbReference type="Gene3D" id="3.90.226.10">
    <property type="entry name" value="2-enoyl-CoA Hydratase, Chain A, domain 1"/>
    <property type="match status" value="1"/>
</dbReference>
<keyword evidence="4 7" id="KW-0645">Protease</keyword>
<keyword evidence="15" id="KW-1185">Reference proteome</keyword>
<comment type="caution">
    <text evidence="14">The sequence shown here is derived from an EMBL/GenBank/DDBJ whole genome shotgun (WGS) entry which is preliminary data.</text>
</comment>
<dbReference type="InterPro" id="IPR011042">
    <property type="entry name" value="6-blade_b-propeller_TolB-like"/>
</dbReference>
<dbReference type="AlphaFoldDB" id="A0A934WZQ0"/>
<gene>
    <name evidence="14" type="ORF">JKA74_11840</name>
</gene>
<dbReference type="SUPFAM" id="SSF50156">
    <property type="entry name" value="PDZ domain-like"/>
    <property type="match status" value="1"/>
</dbReference>
<feature type="active site" description="Charge relay system" evidence="8">
    <location>
        <position position="1033"/>
    </location>
</feature>
<reference evidence="14" key="1">
    <citation type="submission" date="2021-01" db="EMBL/GenBank/DDBJ databases">
        <title>Marivirga aurantiaca sp. nov., isolated from intertidal surface sediments.</title>
        <authorList>
            <person name="Zhang M."/>
        </authorList>
    </citation>
    <scope>NUCLEOTIDE SEQUENCE</scope>
    <source>
        <strain evidence="14">S37H4</strain>
    </source>
</reference>
<dbReference type="Gene3D" id="3.30.750.44">
    <property type="match status" value="1"/>
</dbReference>
<feature type="domain" description="Tricorn protease PDZ" evidence="13">
    <location>
        <begin position="798"/>
        <end position="855"/>
    </location>
</feature>
<evidence type="ECO:0000256" key="9">
    <source>
        <dbReference type="PIRSR" id="PIRSR036421-3"/>
    </source>
</evidence>
<evidence type="ECO:0000256" key="4">
    <source>
        <dbReference type="ARBA" id="ARBA00022670"/>
    </source>
</evidence>
<evidence type="ECO:0000313" key="14">
    <source>
        <dbReference type="EMBL" id="MBK6265730.1"/>
    </source>
</evidence>
<dbReference type="Pfam" id="PF14684">
    <property type="entry name" value="Tricorn_C1"/>
    <property type="match status" value="1"/>
</dbReference>
<dbReference type="GO" id="GO:0005737">
    <property type="term" value="C:cytoplasm"/>
    <property type="evidence" value="ECO:0007669"/>
    <property type="project" value="UniProtKB-SubCell"/>
</dbReference>
<proteinExistence type="inferred from homology"/>
<protein>
    <recommendedName>
        <fullName evidence="7">Tricorn protease homolog</fullName>
        <ecNumber evidence="7">3.4.21.-</ecNumber>
    </recommendedName>
</protein>
<dbReference type="PIRSF" id="PIRSF036421">
    <property type="entry name" value="Tricorn_protease"/>
    <property type="match status" value="1"/>
</dbReference>